<organism evidence="1 2">
    <name type="scientific">Orchesella cincta</name>
    <name type="common">Springtail</name>
    <name type="synonym">Podura cincta</name>
    <dbReference type="NCBI Taxonomy" id="48709"/>
    <lineage>
        <taxon>Eukaryota</taxon>
        <taxon>Metazoa</taxon>
        <taxon>Ecdysozoa</taxon>
        <taxon>Arthropoda</taxon>
        <taxon>Hexapoda</taxon>
        <taxon>Collembola</taxon>
        <taxon>Entomobryomorpha</taxon>
        <taxon>Entomobryoidea</taxon>
        <taxon>Orchesellidae</taxon>
        <taxon>Orchesellinae</taxon>
        <taxon>Orchesella</taxon>
    </lineage>
</organism>
<comment type="caution">
    <text evidence="1">The sequence shown here is derived from an EMBL/GenBank/DDBJ whole genome shotgun (WGS) entry which is preliminary data.</text>
</comment>
<accession>A0A1D2M1Q0</accession>
<keyword evidence="2" id="KW-1185">Reference proteome</keyword>
<evidence type="ECO:0000313" key="2">
    <source>
        <dbReference type="Proteomes" id="UP000094527"/>
    </source>
</evidence>
<dbReference type="AlphaFoldDB" id="A0A1D2M1Q0"/>
<feature type="non-terminal residue" evidence="1">
    <location>
        <position position="1"/>
    </location>
</feature>
<name>A0A1D2M1Q0_ORCCI</name>
<gene>
    <name evidence="1" type="ORF">Ocin01_19795</name>
</gene>
<evidence type="ECO:0000313" key="1">
    <source>
        <dbReference type="EMBL" id="ODM86887.1"/>
    </source>
</evidence>
<protein>
    <submittedName>
        <fullName evidence="1">ADP-ribosylation factor-binding protein GGA2</fullName>
    </submittedName>
</protein>
<sequence>AEELCAFIIRLDRYTGCDFTLEESGVFNFSSDTITVFRISEQEEALPLNYVEQTTTPLRFPLNPNGGWEWDPVIITSGAKLITKPESTLQLMVYDFFVNPDCNSWFNVQSFDGTTAKFEGRVCGLDEKALTFNTNGLFIVLFYKSSISTEDYLGSMEWFETTTNITSQN</sequence>
<reference evidence="1 2" key="1">
    <citation type="journal article" date="2016" name="Genome Biol. Evol.">
        <title>Gene Family Evolution Reflects Adaptation to Soil Environmental Stressors in the Genome of the Collembolan Orchesella cincta.</title>
        <authorList>
            <person name="Faddeeva-Vakhrusheva A."/>
            <person name="Derks M.F."/>
            <person name="Anvar S.Y."/>
            <person name="Agamennone V."/>
            <person name="Suring W."/>
            <person name="Smit S."/>
            <person name="van Straalen N.M."/>
            <person name="Roelofs D."/>
        </authorList>
    </citation>
    <scope>NUCLEOTIDE SEQUENCE [LARGE SCALE GENOMIC DNA]</scope>
    <source>
        <tissue evidence="1">Mixed pool</tissue>
    </source>
</reference>
<proteinExistence type="predicted"/>
<dbReference type="Proteomes" id="UP000094527">
    <property type="component" value="Unassembled WGS sequence"/>
</dbReference>
<dbReference type="EMBL" id="LJIJ01006873">
    <property type="protein sequence ID" value="ODM86887.1"/>
    <property type="molecule type" value="Genomic_DNA"/>
</dbReference>